<dbReference type="PATRIC" id="fig|279058.18.peg.438"/>
<dbReference type="InterPro" id="IPR013783">
    <property type="entry name" value="Ig-like_fold"/>
</dbReference>
<sequence length="1142" mass="118190">MLHRFGTGEVRALSAARHCLAKCFNVAAIWCRPGLSSSPVAYRRIRELCARPDATLSSVYRIMYRGLQGICLTLVFTMPVHAAQYVYDELGRLVQVVSSDGTGAQYVYDAVGNITTIKKNAAAAITIAEFAPSVGPVATTVTIYGSGFLAVPANNTVTFNGAPATITAASPTSLTVTVPLGATTGKIAVSNVNGSATSAVDFTVGAMQAPTITNFSPTIGAVGTAVTITGTNFQTTKEDNKITFGNTAALTASATANSLATIVSNPGGSGKIGVTTPYGKATSNGDFYALPTGVNSADIQYTGRLLVDGAIQTVTINTAGKKALLLFDGLPQQYLSLVSSAGTFVYGAQMMVYTPDGKALKSLYVGNDGSITLDALPKIGTYSILLSTESNDKGKVNLQLKTAANGALIIDGEPFKVVLSSGQNGRYTFNGSMGQSLGLGYTGVKTNPLGKPIYYTLYQPDGTQFFSDYWSNDSSNKLPVLPVSGSYTLGVSTQSSASANVALTLSSQIIGVLVADAAPITFKTTRVGQSGRYTFSGVAGQQYWMDFSNGTMYPTAINVYAPDGTNLASNSVGSSTTFDIPALPVTGTYSVVLSPSGATTGQVDLQLKSVPANKAGVIAVDGAPLQVDLIVHQKGVVTFNGTAGQALGLGYTGVSTNPIGQSIAYMVYKPDGSLLFSDNWSSNNKNTLPILPVTGAYTITIQANSNASASVTLTLSSELTGTLVADATPVTFKTVRVGQNGRYTFSGMAGQRYWMVFSSGTLPSAGINVYAPDGTYLTSNSVSGSTTFDIPTLPVTGTYSVAISPSGATIGQVDLELKSVPADKTGVIAIDGVPLQVDLATHQKSVITFSGNAGQVLGLGYSGVSTNPSGQSITYTVYKPDGSQLFSDYWSNDNSNNLPILPVTGTYTINIQLSGLASASVTLTLSAQISGTLVADAAAVTFKTTRVGQGGRYTFSGVAGQQYWMVFSNGTMSSAGINVYAPDGTNLTSNTVYDSATFDIPVLPMTGTYSVVINPSSAATGQVDMQLKSVPADKAGVITVDGAPLQVELAIHQKGVVTFNGTVGQTLQLKYTGVSTNPIGRSITYTVYKPDGSQLFSDYWSNDNSNNLPALPVTGVYTINVQPSANAAASVGLTLSSNLASP</sequence>
<evidence type="ECO:0000313" key="2">
    <source>
        <dbReference type="EMBL" id="AMP08251.1"/>
    </source>
</evidence>
<gene>
    <name evidence="2" type="ORF">CAter282_0435</name>
</gene>
<dbReference type="Proteomes" id="UP000071778">
    <property type="component" value="Chromosome"/>
</dbReference>
<dbReference type="Gene3D" id="2.60.40.10">
    <property type="entry name" value="Immunoglobulins"/>
    <property type="match status" value="2"/>
</dbReference>
<protein>
    <submittedName>
        <fullName evidence="2">IPT/TIG domain protein</fullName>
    </submittedName>
</protein>
<evidence type="ECO:0000259" key="1">
    <source>
        <dbReference type="Pfam" id="PF01833"/>
    </source>
</evidence>
<reference evidence="2 3" key="1">
    <citation type="submission" date="2015-11" db="EMBL/GenBank/DDBJ databases">
        <title>Exploring the genomic traits of fungus-feeding bacterial genus Collimonas.</title>
        <authorList>
            <person name="Song C."/>
            <person name="Schmidt R."/>
            <person name="de Jager V."/>
            <person name="Krzyzanowska D."/>
            <person name="Jongedijk E."/>
            <person name="Cankar K."/>
            <person name="Beekwilder J."/>
            <person name="van Veen A."/>
            <person name="de Boer W."/>
            <person name="van Veen J.A."/>
            <person name="Garbeva P."/>
        </authorList>
    </citation>
    <scope>NUCLEOTIDE SEQUENCE [LARGE SCALE GENOMIC DNA]</scope>
    <source>
        <strain evidence="2 3">Ter282</strain>
    </source>
</reference>
<dbReference type="SUPFAM" id="SSF81296">
    <property type="entry name" value="E set domains"/>
    <property type="match status" value="2"/>
</dbReference>
<feature type="domain" description="IPT/TIG" evidence="1">
    <location>
        <begin position="127"/>
        <end position="203"/>
    </location>
</feature>
<dbReference type="CDD" id="cd00603">
    <property type="entry name" value="IPT_PCSR"/>
    <property type="match status" value="1"/>
</dbReference>
<dbReference type="InterPro" id="IPR014756">
    <property type="entry name" value="Ig_E-set"/>
</dbReference>
<dbReference type="Pfam" id="PF05593">
    <property type="entry name" value="RHS_repeat"/>
    <property type="match status" value="1"/>
</dbReference>
<feature type="domain" description="IPT/TIG" evidence="1">
    <location>
        <begin position="210"/>
        <end position="283"/>
    </location>
</feature>
<dbReference type="InterPro" id="IPR002909">
    <property type="entry name" value="IPT_dom"/>
</dbReference>
<accession>A0A127QE14</accession>
<keyword evidence="3" id="KW-1185">Reference proteome</keyword>
<dbReference type="AlphaFoldDB" id="A0A127QE14"/>
<dbReference type="EMBL" id="CP013235">
    <property type="protein sequence ID" value="AMP08251.1"/>
    <property type="molecule type" value="Genomic_DNA"/>
</dbReference>
<name>A0A127QE14_9BURK</name>
<dbReference type="InterPro" id="IPR031325">
    <property type="entry name" value="RHS_repeat"/>
</dbReference>
<proteinExistence type="predicted"/>
<evidence type="ECO:0000313" key="3">
    <source>
        <dbReference type="Proteomes" id="UP000071778"/>
    </source>
</evidence>
<dbReference type="Pfam" id="PF01833">
    <property type="entry name" value="TIG"/>
    <property type="match status" value="2"/>
</dbReference>
<dbReference type="Gene3D" id="2.60.120.380">
    <property type="match status" value="5"/>
</dbReference>
<organism evidence="2 3">
    <name type="scientific">Collimonas arenae</name>
    <dbReference type="NCBI Taxonomy" id="279058"/>
    <lineage>
        <taxon>Bacteria</taxon>
        <taxon>Pseudomonadati</taxon>
        <taxon>Pseudomonadota</taxon>
        <taxon>Betaproteobacteria</taxon>
        <taxon>Burkholderiales</taxon>
        <taxon>Oxalobacteraceae</taxon>
        <taxon>Collimonas</taxon>
    </lineage>
</organism>